<feature type="transmembrane region" description="Helical" evidence="3">
    <location>
        <begin position="535"/>
        <end position="556"/>
    </location>
</feature>
<feature type="coiled-coil region" evidence="1">
    <location>
        <begin position="83"/>
        <end position="110"/>
    </location>
</feature>
<name>A0A7S3V4A3_9STRA</name>
<keyword evidence="3" id="KW-1133">Transmembrane helix</keyword>
<evidence type="ECO:0000256" key="2">
    <source>
        <dbReference type="SAM" id="MobiDB-lite"/>
    </source>
</evidence>
<evidence type="ECO:0000313" key="4">
    <source>
        <dbReference type="EMBL" id="CAE0456249.1"/>
    </source>
</evidence>
<gene>
    <name evidence="4" type="ORF">CDEB00056_LOCUS1090</name>
</gene>
<keyword evidence="3" id="KW-0472">Membrane</keyword>
<feature type="transmembrane region" description="Helical" evidence="3">
    <location>
        <begin position="216"/>
        <end position="238"/>
    </location>
</feature>
<sequence>MDTVIPVDEADVRVEQAVNNWFDEPSNRGRIKRMNIEDVKAHVMEFVEDEFNDKELTQKNLKEVLMDEDNKDSLVKDIRKLIKEEIDKNNEIMKKEMREEMKELYKQKREAPEYALHEDTYSMMMQSDKICSIQFLTGFLVWGFQVFMAVLNFSQLYYAGESSLPFDIPFQVSWEVRAGQFCCLFLLLSDIDDIYRPFHTIREALEKENQSVKHLFFPNILKFIAGLAVAVISILLIITTNELFDLFSNFAGLQFISNIDNEVYQMAKLEVLGEKLKKSADNVQKPLVKPKSNENAQQTLQLTSIPIQKFFKNYSKLIQMGVFIIILILAAGIVLVAAMEKDNYFYETYPNCIIPPSRIDEYGNGKCDGGILNTIHCQFDGGDCTDFNEEYKDCKASRPYSVGDGQCDDGDDGDAFTPECHYDGGDCCDKRKLLKYSSVEEVLGGVCNPAFNIDVCLNDYGLCSESNNTDTECECQEQIESSSSGNIDSCGFKGAGGPMCISTVGNFTCEKKDNQCTRVVRDANPSRRSLSTRTIFILLSSLAVGFVIGIVGRALFKMKRAPAESDEEYSNQDKQQGMERNNDENLELGDDSNA</sequence>
<keyword evidence="3" id="KW-0812">Transmembrane</keyword>
<keyword evidence="1" id="KW-0175">Coiled coil</keyword>
<feature type="transmembrane region" description="Helical" evidence="3">
    <location>
        <begin position="317"/>
        <end position="338"/>
    </location>
</feature>
<organism evidence="4">
    <name type="scientific">Chaetoceros debilis</name>
    <dbReference type="NCBI Taxonomy" id="122233"/>
    <lineage>
        <taxon>Eukaryota</taxon>
        <taxon>Sar</taxon>
        <taxon>Stramenopiles</taxon>
        <taxon>Ochrophyta</taxon>
        <taxon>Bacillariophyta</taxon>
        <taxon>Coscinodiscophyceae</taxon>
        <taxon>Chaetocerotophycidae</taxon>
        <taxon>Chaetocerotales</taxon>
        <taxon>Chaetocerotaceae</taxon>
        <taxon>Chaetoceros</taxon>
    </lineage>
</organism>
<evidence type="ECO:0008006" key="5">
    <source>
        <dbReference type="Google" id="ProtNLM"/>
    </source>
</evidence>
<reference evidence="4" key="1">
    <citation type="submission" date="2021-01" db="EMBL/GenBank/DDBJ databases">
        <authorList>
            <person name="Corre E."/>
            <person name="Pelletier E."/>
            <person name="Niang G."/>
            <person name="Scheremetjew M."/>
            <person name="Finn R."/>
            <person name="Kale V."/>
            <person name="Holt S."/>
            <person name="Cochrane G."/>
            <person name="Meng A."/>
            <person name="Brown T."/>
            <person name="Cohen L."/>
        </authorList>
    </citation>
    <scope>NUCLEOTIDE SEQUENCE</scope>
    <source>
        <strain evidence="4">MM31A-1</strain>
    </source>
</reference>
<feature type="compositionally biased region" description="Acidic residues" evidence="2">
    <location>
        <begin position="584"/>
        <end position="594"/>
    </location>
</feature>
<protein>
    <recommendedName>
        <fullName evidence="5">LNR domain-containing protein</fullName>
    </recommendedName>
</protein>
<feature type="transmembrane region" description="Helical" evidence="3">
    <location>
        <begin position="133"/>
        <end position="158"/>
    </location>
</feature>
<evidence type="ECO:0000256" key="1">
    <source>
        <dbReference type="SAM" id="Coils"/>
    </source>
</evidence>
<dbReference type="AlphaFoldDB" id="A0A7S3V4A3"/>
<proteinExistence type="predicted"/>
<accession>A0A7S3V4A3</accession>
<dbReference type="Gene3D" id="3.30.300.320">
    <property type="match status" value="1"/>
</dbReference>
<dbReference type="EMBL" id="HBIO01001507">
    <property type="protein sequence ID" value="CAE0456249.1"/>
    <property type="molecule type" value="Transcribed_RNA"/>
</dbReference>
<feature type="region of interest" description="Disordered" evidence="2">
    <location>
        <begin position="561"/>
        <end position="594"/>
    </location>
</feature>
<evidence type="ECO:0000256" key="3">
    <source>
        <dbReference type="SAM" id="Phobius"/>
    </source>
</evidence>